<dbReference type="AlphaFoldDB" id="D3QZP6"/>
<evidence type="ECO:0000313" key="11">
    <source>
        <dbReference type="EMBL" id="ADC90661.1"/>
    </source>
</evidence>
<dbReference type="PANTHER" id="PTHR43837:SF1">
    <property type="entry name" value="RIBOSOMAL PROTEIN US12 METHYLTHIOTRANSFERASE RIMO"/>
    <property type="match status" value="1"/>
</dbReference>
<evidence type="ECO:0000256" key="7">
    <source>
        <dbReference type="ARBA" id="ARBA00023004"/>
    </source>
</evidence>
<gene>
    <name evidence="11" type="primary">yqeV</name>
    <name evidence="11" type="ordered locus">HMPREF0868_0047</name>
</gene>
<dbReference type="GO" id="GO:0035599">
    <property type="term" value="F:aspartic acid methylthiotransferase activity"/>
    <property type="evidence" value="ECO:0007669"/>
    <property type="project" value="TreeGrafter"/>
</dbReference>
<dbReference type="OrthoDB" id="9805215at2"/>
<dbReference type="InterPro" id="IPR058240">
    <property type="entry name" value="rSAM_sf"/>
</dbReference>
<dbReference type="NCBIfam" id="TIGR01579">
    <property type="entry name" value="MiaB-like-C"/>
    <property type="match status" value="1"/>
</dbReference>
<sequence>MSKGQENILGNMVQGEKRPTVALFNLGCKVNRYETDAVAQQFATAGYEVVDFDSVADIYVLNTCAVTGEAGRKSGQMLRRARKKNPAAVVAVMGCHVQLGGECSAADIVVGTQGKKRVFAAVEHFRAEWAEHNFAADARPARLDMIQTLALADAPDFEDFGAVDQQSETRAYIKIQDGCNNFCSYCAIPFARGRVRSRSEESILREGRGIAAAGFKEVVITGIHVCSYGRDRGESSTALTSLCAKLAELPGLERIRLGSLEPLSVSAAFIEAASANPKLCPHFHLSLQSGSDTVLRRMRRRYTTENYRQVVNGLRAAYGERLGLTTDIIVGFPGETEAEFAETVAFCREMSFTRMHIFRYSERAGTAATQFEGKVEASVAAYRAEELAKVAAELQAAHQARRQGKNDLVLLEQRDKEGYFEGYAPNYDPIVLGFDTSELKSGLIIPVRLIGIRNGRFIGRPLS</sequence>
<dbReference type="Pfam" id="PF04055">
    <property type="entry name" value="Radical_SAM"/>
    <property type="match status" value="1"/>
</dbReference>
<dbReference type="GO" id="GO:0035598">
    <property type="term" value="F:tRNA (N(6)-L-threonylcarbamoyladenosine(37)-C(2))-methylthiotransferase activity"/>
    <property type="evidence" value="ECO:0007669"/>
    <property type="project" value="InterPro"/>
</dbReference>
<evidence type="ECO:0000256" key="6">
    <source>
        <dbReference type="ARBA" id="ARBA00022723"/>
    </source>
</evidence>
<dbReference type="GO" id="GO:0051539">
    <property type="term" value="F:4 iron, 4 sulfur cluster binding"/>
    <property type="evidence" value="ECO:0007669"/>
    <property type="project" value="UniProtKB-KW"/>
</dbReference>
<dbReference type="SFLD" id="SFLDG01082">
    <property type="entry name" value="B12-binding_domain_containing"/>
    <property type="match status" value="1"/>
</dbReference>
<dbReference type="SMART" id="SM00729">
    <property type="entry name" value="Elp3"/>
    <property type="match status" value="1"/>
</dbReference>
<keyword evidence="5" id="KW-0949">S-adenosyl-L-methionine</keyword>
<name>D3QZP6_MAGIU</name>
<organism evidence="11 12">
    <name type="scientific">Mageeibacillus indolicus (strain UPII9-5)</name>
    <name type="common">Clostridiales genomosp. BVAB3 (strain UPII9-5)</name>
    <dbReference type="NCBI Taxonomy" id="699246"/>
    <lineage>
        <taxon>Bacteria</taxon>
        <taxon>Bacillati</taxon>
        <taxon>Bacillota</taxon>
        <taxon>Clostridia</taxon>
        <taxon>Eubacteriales</taxon>
        <taxon>Oscillospiraceae</taxon>
        <taxon>Mageeibacillus</taxon>
    </lineage>
</organism>
<evidence type="ECO:0000256" key="3">
    <source>
        <dbReference type="ARBA" id="ARBA00022490"/>
    </source>
</evidence>
<dbReference type="Gene3D" id="3.40.50.12160">
    <property type="entry name" value="Methylthiotransferase, N-terminal domain"/>
    <property type="match status" value="1"/>
</dbReference>
<dbReference type="InterPro" id="IPR020612">
    <property type="entry name" value="Methylthiotransferase_CS"/>
</dbReference>
<dbReference type="SFLD" id="SFLDF00295">
    <property type="entry name" value="threonylcarbamoyladenosine_tRN"/>
    <property type="match status" value="1"/>
</dbReference>
<dbReference type="InterPro" id="IPR038135">
    <property type="entry name" value="Methylthiotransferase_N_sf"/>
</dbReference>
<dbReference type="GO" id="GO:0005829">
    <property type="term" value="C:cytosol"/>
    <property type="evidence" value="ECO:0007669"/>
    <property type="project" value="TreeGrafter"/>
</dbReference>
<dbReference type="PROSITE" id="PS01278">
    <property type="entry name" value="MTTASE_RADICAL"/>
    <property type="match status" value="1"/>
</dbReference>
<evidence type="ECO:0000256" key="8">
    <source>
        <dbReference type="ARBA" id="ARBA00023014"/>
    </source>
</evidence>
<protein>
    <submittedName>
        <fullName evidence="11">tRNA methylthiotransferase YqeV</fullName>
    </submittedName>
</protein>
<evidence type="ECO:0000313" key="12">
    <source>
        <dbReference type="Proteomes" id="UP000008234"/>
    </source>
</evidence>
<dbReference type="Gene3D" id="3.80.30.20">
    <property type="entry name" value="tm_1862 like domain"/>
    <property type="match status" value="1"/>
</dbReference>
<dbReference type="HOGENOM" id="CLU_018697_1_0_9"/>
<comment type="cofactor">
    <cofactor evidence="1">
        <name>[4Fe-4S] cluster</name>
        <dbReference type="ChEBI" id="CHEBI:49883"/>
    </cofactor>
</comment>
<dbReference type="InterPro" id="IPR006638">
    <property type="entry name" value="Elp3/MiaA/NifB-like_rSAM"/>
</dbReference>
<feature type="domain" description="Radical SAM core" evidence="10">
    <location>
        <begin position="165"/>
        <end position="397"/>
    </location>
</feature>
<dbReference type="SFLD" id="SFLDS00029">
    <property type="entry name" value="Radical_SAM"/>
    <property type="match status" value="1"/>
</dbReference>
<reference evidence="12" key="1">
    <citation type="submission" date="2009-12" db="EMBL/GenBank/DDBJ databases">
        <title>Sequence of Clostridiales genomosp. BVAB3 str. UPII9-5.</title>
        <authorList>
            <person name="Madupu R."/>
            <person name="Durkin A.S."/>
            <person name="Torralba M."/>
            <person name="Methe B."/>
            <person name="Sutton G.G."/>
            <person name="Strausberg R.L."/>
            <person name="Nelson K.E."/>
        </authorList>
    </citation>
    <scope>NUCLEOTIDE SEQUENCE [LARGE SCALE GENOMIC DNA]</scope>
    <source>
        <strain evidence="12">UPII9-5</strain>
    </source>
</reference>
<dbReference type="SUPFAM" id="SSF102114">
    <property type="entry name" value="Radical SAM enzymes"/>
    <property type="match status" value="1"/>
</dbReference>
<dbReference type="InterPro" id="IPR023404">
    <property type="entry name" value="rSAM_horseshoe"/>
</dbReference>
<evidence type="ECO:0000256" key="1">
    <source>
        <dbReference type="ARBA" id="ARBA00001966"/>
    </source>
</evidence>
<dbReference type="eggNOG" id="COG0621">
    <property type="taxonomic scope" value="Bacteria"/>
</dbReference>
<dbReference type="InterPro" id="IPR034557">
    <property type="entry name" value="ThrcA_tRNA_MEthiotransferase"/>
</dbReference>
<keyword evidence="6" id="KW-0479">Metal-binding</keyword>
<dbReference type="KEGG" id="clo:HMPREF0868_0047"/>
<dbReference type="InterPro" id="IPR006467">
    <property type="entry name" value="MiaB-like_bact"/>
</dbReference>
<dbReference type="InterPro" id="IPR005839">
    <property type="entry name" value="Methylthiotransferase"/>
</dbReference>
<dbReference type="PROSITE" id="PS51918">
    <property type="entry name" value="RADICAL_SAM"/>
    <property type="match status" value="1"/>
</dbReference>
<dbReference type="Pfam" id="PF00919">
    <property type="entry name" value="UPF0004"/>
    <property type="match status" value="1"/>
</dbReference>
<keyword evidence="7" id="KW-0408">Iron</keyword>
<dbReference type="InterPro" id="IPR013848">
    <property type="entry name" value="Methylthiotransferase_N"/>
</dbReference>
<dbReference type="SFLD" id="SFLDG01061">
    <property type="entry name" value="methylthiotransferase"/>
    <property type="match status" value="1"/>
</dbReference>
<keyword evidence="12" id="KW-1185">Reference proteome</keyword>
<keyword evidence="8" id="KW-0411">Iron-sulfur</keyword>
<evidence type="ECO:0000256" key="2">
    <source>
        <dbReference type="ARBA" id="ARBA00022485"/>
    </source>
</evidence>
<accession>D3QZP6</accession>
<proteinExistence type="predicted"/>
<dbReference type="GO" id="GO:0046872">
    <property type="term" value="F:metal ion binding"/>
    <property type="evidence" value="ECO:0007669"/>
    <property type="project" value="UniProtKB-KW"/>
</dbReference>
<dbReference type="PANTHER" id="PTHR43837">
    <property type="entry name" value="RIBOSOMAL PROTEIN S12 METHYLTHIOTRANSFERASE RIMO"/>
    <property type="match status" value="1"/>
</dbReference>
<evidence type="ECO:0000259" key="10">
    <source>
        <dbReference type="PROSITE" id="PS51918"/>
    </source>
</evidence>
<dbReference type="FunFam" id="3.80.30.20:FF:000001">
    <property type="entry name" value="tRNA-2-methylthio-N(6)-dimethylallyladenosine synthase 2"/>
    <property type="match status" value="1"/>
</dbReference>
<feature type="domain" description="MTTase N-terminal" evidence="9">
    <location>
        <begin position="19"/>
        <end position="127"/>
    </location>
</feature>
<keyword evidence="4 11" id="KW-0808">Transferase</keyword>
<dbReference type="EMBL" id="CP001850">
    <property type="protein sequence ID" value="ADC90661.1"/>
    <property type="molecule type" value="Genomic_DNA"/>
</dbReference>
<dbReference type="Proteomes" id="UP000008234">
    <property type="component" value="Chromosome"/>
</dbReference>
<evidence type="ECO:0000256" key="5">
    <source>
        <dbReference type="ARBA" id="ARBA00022691"/>
    </source>
</evidence>
<keyword evidence="3" id="KW-0963">Cytoplasm</keyword>
<evidence type="ECO:0000259" key="9">
    <source>
        <dbReference type="PROSITE" id="PS51449"/>
    </source>
</evidence>
<keyword evidence="2" id="KW-0004">4Fe-4S</keyword>
<dbReference type="InterPro" id="IPR007197">
    <property type="entry name" value="rSAM"/>
</dbReference>
<dbReference type="InterPro" id="IPR005840">
    <property type="entry name" value="Ribosomal_uS12_MeSTrfase_RimO"/>
</dbReference>
<dbReference type="RefSeq" id="WP_012992683.1">
    <property type="nucleotide sequence ID" value="NC_013895.2"/>
</dbReference>
<dbReference type="STRING" id="699246.HMPREF0868_0047"/>
<dbReference type="PROSITE" id="PS51449">
    <property type="entry name" value="MTTASE_N"/>
    <property type="match status" value="1"/>
</dbReference>
<evidence type="ECO:0000256" key="4">
    <source>
        <dbReference type="ARBA" id="ARBA00022679"/>
    </source>
</evidence>
<dbReference type="NCBIfam" id="TIGR00089">
    <property type="entry name" value="MiaB/RimO family radical SAM methylthiotransferase"/>
    <property type="match status" value="1"/>
</dbReference>